<dbReference type="AlphaFoldDB" id="A0AAV7W7N1"/>
<name>A0AAV7W7N1_PLEWA</name>
<keyword evidence="3" id="KW-1185">Reference proteome</keyword>
<reference evidence="2" key="1">
    <citation type="journal article" date="2022" name="bioRxiv">
        <title>Sequencing and chromosome-scale assembly of the giantPleurodeles waltlgenome.</title>
        <authorList>
            <person name="Brown T."/>
            <person name="Elewa A."/>
            <person name="Iarovenko S."/>
            <person name="Subramanian E."/>
            <person name="Araus A.J."/>
            <person name="Petzold A."/>
            <person name="Susuki M."/>
            <person name="Suzuki K.-i.T."/>
            <person name="Hayashi T."/>
            <person name="Toyoda A."/>
            <person name="Oliveira C."/>
            <person name="Osipova E."/>
            <person name="Leigh N.D."/>
            <person name="Simon A."/>
            <person name="Yun M.H."/>
        </authorList>
    </citation>
    <scope>NUCLEOTIDE SEQUENCE</scope>
    <source>
        <strain evidence="2">20211129_DDA</strain>
        <tissue evidence="2">Liver</tissue>
    </source>
</reference>
<feature type="compositionally biased region" description="Polar residues" evidence="1">
    <location>
        <begin position="254"/>
        <end position="265"/>
    </location>
</feature>
<dbReference type="EMBL" id="JANPWB010000002">
    <property type="protein sequence ID" value="KAJ1208842.1"/>
    <property type="molecule type" value="Genomic_DNA"/>
</dbReference>
<gene>
    <name evidence="2" type="ORF">NDU88_004225</name>
</gene>
<proteinExistence type="predicted"/>
<feature type="compositionally biased region" description="Basic and acidic residues" evidence="1">
    <location>
        <begin position="47"/>
        <end position="62"/>
    </location>
</feature>
<accession>A0AAV7W7N1</accession>
<feature type="region of interest" description="Disordered" evidence="1">
    <location>
        <begin position="239"/>
        <end position="283"/>
    </location>
</feature>
<evidence type="ECO:0000313" key="3">
    <source>
        <dbReference type="Proteomes" id="UP001066276"/>
    </source>
</evidence>
<feature type="compositionally biased region" description="Basic and acidic residues" evidence="1">
    <location>
        <begin position="239"/>
        <end position="252"/>
    </location>
</feature>
<evidence type="ECO:0000256" key="1">
    <source>
        <dbReference type="SAM" id="MobiDB-lite"/>
    </source>
</evidence>
<organism evidence="2 3">
    <name type="scientific">Pleurodeles waltl</name>
    <name type="common">Iberian ribbed newt</name>
    <dbReference type="NCBI Taxonomy" id="8319"/>
    <lineage>
        <taxon>Eukaryota</taxon>
        <taxon>Metazoa</taxon>
        <taxon>Chordata</taxon>
        <taxon>Craniata</taxon>
        <taxon>Vertebrata</taxon>
        <taxon>Euteleostomi</taxon>
        <taxon>Amphibia</taxon>
        <taxon>Batrachia</taxon>
        <taxon>Caudata</taxon>
        <taxon>Salamandroidea</taxon>
        <taxon>Salamandridae</taxon>
        <taxon>Pleurodelinae</taxon>
        <taxon>Pleurodeles</taxon>
    </lineage>
</organism>
<evidence type="ECO:0000313" key="2">
    <source>
        <dbReference type="EMBL" id="KAJ1208842.1"/>
    </source>
</evidence>
<protein>
    <submittedName>
        <fullName evidence="2">Uncharacterized protein</fullName>
    </submittedName>
</protein>
<comment type="caution">
    <text evidence="2">The sequence shown here is derived from an EMBL/GenBank/DDBJ whole genome shotgun (WGS) entry which is preliminary data.</text>
</comment>
<sequence length="283" mass="32217">MAASRPPDTPGGTTGVGQENTTLGNPDIRIPVVQNPAGPTRGSNGRGPDDRVNDCNDREELLPNRPSSGSRSSELHWFRADLSRVIYGPDWEPSGVPRQIRRVEDDRALEAEDEKLSMRSGWFCPDRLLEMNHPAPLEGTPNKDMFTKYGLVAVAYSKLWHKYTKKDSESQWPLMGSFDDHKIETLEIALRSNKTTPTMLDSISMWRKETTQRKKREEVKAEKELRKAAHLVARKLEEEIKERKEAKQKQESETSGQCPVRTPSTLYPELPSKQRANRTMNCY</sequence>
<feature type="region of interest" description="Disordered" evidence="1">
    <location>
        <begin position="1"/>
        <end position="73"/>
    </location>
</feature>
<dbReference type="Proteomes" id="UP001066276">
    <property type="component" value="Chromosome 1_2"/>
</dbReference>